<dbReference type="EMBL" id="JALJAT010000006">
    <property type="protein sequence ID" value="KAK4468427.1"/>
    <property type="molecule type" value="Genomic_DNA"/>
</dbReference>
<reference evidence="2" key="2">
    <citation type="journal article" date="2023" name="Infect Dis Poverty">
        <title>Chromosome-scale genome of the human blood fluke Schistosoma mekongi and its implications for public health.</title>
        <authorList>
            <person name="Zhou M."/>
            <person name="Xu L."/>
            <person name="Xu D."/>
            <person name="Chen W."/>
            <person name="Khan J."/>
            <person name="Hu Y."/>
            <person name="Huang H."/>
            <person name="Wei H."/>
            <person name="Zhang Y."/>
            <person name="Chusongsang P."/>
            <person name="Tanasarnprasert K."/>
            <person name="Hu X."/>
            <person name="Limpanont Y."/>
            <person name="Lv Z."/>
        </authorList>
    </citation>
    <scope>NUCLEOTIDE SEQUENCE</scope>
    <source>
        <strain evidence="2">LV_2022a</strain>
    </source>
</reference>
<keyword evidence="3" id="KW-1185">Reference proteome</keyword>
<organism evidence="2 3">
    <name type="scientific">Schistosoma mekongi</name>
    <name type="common">Parasitic worm</name>
    <dbReference type="NCBI Taxonomy" id="38744"/>
    <lineage>
        <taxon>Eukaryota</taxon>
        <taxon>Metazoa</taxon>
        <taxon>Spiralia</taxon>
        <taxon>Lophotrochozoa</taxon>
        <taxon>Platyhelminthes</taxon>
        <taxon>Trematoda</taxon>
        <taxon>Digenea</taxon>
        <taxon>Strigeidida</taxon>
        <taxon>Schistosomatoidea</taxon>
        <taxon>Schistosomatidae</taxon>
        <taxon>Schistosoma</taxon>
    </lineage>
</organism>
<name>A0AAE1Z7T9_SCHME</name>
<accession>A0AAE1Z7T9</accession>
<evidence type="ECO:0000256" key="1">
    <source>
        <dbReference type="SAM" id="Phobius"/>
    </source>
</evidence>
<proteinExistence type="predicted"/>
<feature type="transmembrane region" description="Helical" evidence="1">
    <location>
        <begin position="20"/>
        <end position="37"/>
    </location>
</feature>
<dbReference type="Proteomes" id="UP001292079">
    <property type="component" value="Unassembled WGS sequence"/>
</dbReference>
<comment type="caution">
    <text evidence="2">The sequence shown here is derived from an EMBL/GenBank/DDBJ whole genome shotgun (WGS) entry which is preliminary data.</text>
</comment>
<gene>
    <name evidence="2" type="ORF">MN116_007634</name>
</gene>
<keyword evidence="1" id="KW-1133">Transmembrane helix</keyword>
<sequence length="166" mass="19593">MSVTFQLFFFRSEVMMKNKIFIKFTISFLLMVQFTLVENSVMKRQPMDYIPNQTPKSTLLVAAIETDSNGNQFQDIFSLLQTLLQIYNERKINGGYIYYTSPESMNNYQTFDQYSEILPENTQYLSPLPLMNDYTINYLSNMNYPNSYEPENMNEFMVSTEPVPIY</sequence>
<evidence type="ECO:0000313" key="3">
    <source>
        <dbReference type="Proteomes" id="UP001292079"/>
    </source>
</evidence>
<keyword evidence="1" id="KW-0812">Transmembrane</keyword>
<dbReference type="AlphaFoldDB" id="A0AAE1Z7T9"/>
<reference evidence="2" key="1">
    <citation type="submission" date="2022-04" db="EMBL/GenBank/DDBJ databases">
        <authorList>
            <person name="Xu L."/>
            <person name="Lv Z."/>
        </authorList>
    </citation>
    <scope>NUCLEOTIDE SEQUENCE</scope>
    <source>
        <strain evidence="2">LV_2022a</strain>
    </source>
</reference>
<keyword evidence="1" id="KW-0472">Membrane</keyword>
<evidence type="ECO:0000313" key="2">
    <source>
        <dbReference type="EMBL" id="KAK4468427.1"/>
    </source>
</evidence>
<protein>
    <submittedName>
        <fullName evidence="2">Uncharacterized protein</fullName>
    </submittedName>
</protein>